<evidence type="ECO:0000313" key="3">
    <source>
        <dbReference type="EMBL" id="KAK2569774.1"/>
    </source>
</evidence>
<dbReference type="EMBL" id="JARQWQ010000009">
    <property type="protein sequence ID" value="KAK2569774.1"/>
    <property type="molecule type" value="Genomic_DNA"/>
</dbReference>
<accession>A0AAD9QYC5</accession>
<feature type="compositionally biased region" description="Low complexity" evidence="1">
    <location>
        <begin position="294"/>
        <end position="308"/>
    </location>
</feature>
<comment type="caution">
    <text evidence="3">The sequence shown here is derived from an EMBL/GenBank/DDBJ whole genome shotgun (WGS) entry which is preliminary data.</text>
</comment>
<feature type="region of interest" description="Disordered" evidence="1">
    <location>
        <begin position="203"/>
        <end position="333"/>
    </location>
</feature>
<feature type="compositionally biased region" description="Basic and acidic residues" evidence="1">
    <location>
        <begin position="9"/>
        <end position="21"/>
    </location>
</feature>
<dbReference type="InterPro" id="IPR027884">
    <property type="entry name" value="DUF4614"/>
</dbReference>
<dbReference type="Pfam" id="PF15391">
    <property type="entry name" value="DUF4614"/>
    <property type="match status" value="1"/>
</dbReference>
<feature type="compositionally biased region" description="Polar residues" evidence="1">
    <location>
        <begin position="250"/>
        <end position="260"/>
    </location>
</feature>
<dbReference type="PANTHER" id="PTHR22409">
    <property type="entry name" value="CHROMOSOME 19 OPEN READING FRAME 44"/>
    <property type="match status" value="1"/>
</dbReference>
<feature type="compositionally biased region" description="Basic and acidic residues" evidence="1">
    <location>
        <begin position="203"/>
        <end position="223"/>
    </location>
</feature>
<dbReference type="InterPro" id="IPR040120">
    <property type="entry name" value="C19orf44-like"/>
</dbReference>
<organism evidence="3 4">
    <name type="scientific">Acropora cervicornis</name>
    <name type="common">Staghorn coral</name>
    <dbReference type="NCBI Taxonomy" id="6130"/>
    <lineage>
        <taxon>Eukaryota</taxon>
        <taxon>Metazoa</taxon>
        <taxon>Cnidaria</taxon>
        <taxon>Anthozoa</taxon>
        <taxon>Hexacorallia</taxon>
        <taxon>Scleractinia</taxon>
        <taxon>Astrocoeniina</taxon>
        <taxon>Acroporidae</taxon>
        <taxon>Acropora</taxon>
    </lineage>
</organism>
<evidence type="ECO:0000313" key="4">
    <source>
        <dbReference type="Proteomes" id="UP001249851"/>
    </source>
</evidence>
<gene>
    <name evidence="3" type="ORF">P5673_005614</name>
</gene>
<keyword evidence="4" id="KW-1185">Reference proteome</keyword>
<feature type="domain" description="DUF4614" evidence="2">
    <location>
        <begin position="274"/>
        <end position="449"/>
    </location>
</feature>
<feature type="compositionally biased region" description="Basic and acidic residues" evidence="1">
    <location>
        <begin position="261"/>
        <end position="276"/>
    </location>
</feature>
<name>A0AAD9QYC5_ACRCE</name>
<feature type="compositionally biased region" description="Basic and acidic residues" evidence="1">
    <location>
        <begin position="234"/>
        <end position="249"/>
    </location>
</feature>
<dbReference type="Proteomes" id="UP001249851">
    <property type="component" value="Unassembled WGS sequence"/>
</dbReference>
<dbReference type="PANTHER" id="PTHR22409:SF2">
    <property type="entry name" value="CHROMOSOME 19 OPEN READING FRAME 44"/>
    <property type="match status" value="1"/>
</dbReference>
<sequence length="466" mass="52818">MIMASRKQQWKDSVEKARRLSVESPARKGSVIGEETSTKELEEYLETLKKKSGIKSLWKGDSFDKFVRDDEDKTPDISISSVGDYEYDEKLQLHGLDVDDDDDFKVNVQMFSEVSSNDNEHSPESSVNPLKGLQMAEFALNTVKLSDKLSENNKLDSKLKGLSISGKDVKSVINDLSQTAEVLTEDEVDDEIEEDIVDETIENIKDVRQRSNSRNQDDSERKRSMSTRTISETSRSKHDTNQTRSEHSYTNDFSSGSEVKSQSERSHSYSYSDKKNLTTSKASRSSRRSRASRSSRSSNSSRTSYSLRSSERSHSKSTISEYSKSKNAHSSNKYRCDVGVQTVPTRDHFTMPSGLGVGMATSSTPQGMQYVDPTPIATHTVPPEAMEAMTAYNPAIIALNNMLREQIRLVEQFVEINQRMYESYATSANSSYRYTTLEDTQKFIEKNRPKPISYEEALEQVKREER</sequence>
<feature type="compositionally biased region" description="Basic residues" evidence="1">
    <location>
        <begin position="284"/>
        <end position="293"/>
    </location>
</feature>
<reference evidence="3" key="1">
    <citation type="journal article" date="2023" name="G3 (Bethesda)">
        <title>Whole genome assembly and annotation of the endangered Caribbean coral Acropora cervicornis.</title>
        <authorList>
            <person name="Selwyn J.D."/>
            <person name="Vollmer S.V."/>
        </authorList>
    </citation>
    <scope>NUCLEOTIDE SEQUENCE</scope>
    <source>
        <strain evidence="3">K2</strain>
    </source>
</reference>
<proteinExistence type="predicted"/>
<evidence type="ECO:0000256" key="1">
    <source>
        <dbReference type="SAM" id="MobiDB-lite"/>
    </source>
</evidence>
<protein>
    <recommendedName>
        <fullName evidence="2">DUF4614 domain-containing protein</fullName>
    </recommendedName>
</protein>
<reference evidence="3" key="2">
    <citation type="journal article" date="2023" name="Science">
        <title>Genomic signatures of disease resistance in endangered staghorn corals.</title>
        <authorList>
            <person name="Vollmer S.V."/>
            <person name="Selwyn J.D."/>
            <person name="Despard B.A."/>
            <person name="Roesel C.L."/>
        </authorList>
    </citation>
    <scope>NUCLEOTIDE SEQUENCE</scope>
    <source>
        <strain evidence="3">K2</strain>
    </source>
</reference>
<dbReference type="AlphaFoldDB" id="A0AAD9QYC5"/>
<evidence type="ECO:0000259" key="2">
    <source>
        <dbReference type="Pfam" id="PF15391"/>
    </source>
</evidence>
<feature type="region of interest" description="Disordered" evidence="1">
    <location>
        <begin position="1"/>
        <end position="34"/>
    </location>
</feature>